<dbReference type="CDD" id="cd03349">
    <property type="entry name" value="LbH_XAT"/>
    <property type="match status" value="1"/>
</dbReference>
<dbReference type="PROSITE" id="PS00101">
    <property type="entry name" value="HEXAPEP_TRANSFERASES"/>
    <property type="match status" value="1"/>
</dbReference>
<dbReference type="PANTHER" id="PTHR43300:SF11">
    <property type="entry name" value="ACETYLTRANSFERASE RV3034C-RELATED"/>
    <property type="match status" value="1"/>
</dbReference>
<gene>
    <name evidence="5" type="ORF">ACFOMP_05150</name>
</gene>
<dbReference type="EMBL" id="JBHRXE010000011">
    <property type="protein sequence ID" value="MFC3568832.1"/>
    <property type="molecule type" value="Genomic_DNA"/>
</dbReference>
<dbReference type="PANTHER" id="PTHR43300">
    <property type="entry name" value="ACETYLTRANSFERASE"/>
    <property type="match status" value="1"/>
</dbReference>
<sequence>MNHRIFDFLSQSRILPKSQETEGNLEKIERIVFHDNLRVSHWTRHFVKNGNVMVIGSLGYMSYAHSPAHRFTSAAFCSIATGVRMMGNNHPYSRVSTHPVSYGPFYREAARELGASSEAFSKSYDGTPKPTRIHHDVWIGGDVLLAGGLTIGTGSILAANAVVTKNVPPYAIVAGMPAKIIKYRFPKAVIQRLLDTKWWQYPLEQLAEFEFDDPMAFCDAFERRKSRMIPRQPRIIMAQDILALR</sequence>
<dbReference type="InterPro" id="IPR011004">
    <property type="entry name" value="Trimer_LpxA-like_sf"/>
</dbReference>
<dbReference type="Proteomes" id="UP001595596">
    <property type="component" value="Unassembled WGS sequence"/>
</dbReference>
<dbReference type="InterPro" id="IPR018357">
    <property type="entry name" value="Hexapep_transf_CS"/>
</dbReference>
<dbReference type="SUPFAM" id="SSF51161">
    <property type="entry name" value="Trimeric LpxA-like enzymes"/>
    <property type="match status" value="1"/>
</dbReference>
<reference evidence="6" key="1">
    <citation type="journal article" date="2019" name="Int. J. Syst. Evol. Microbiol.">
        <title>The Global Catalogue of Microorganisms (GCM) 10K type strain sequencing project: providing services to taxonomists for standard genome sequencing and annotation.</title>
        <authorList>
            <consortium name="The Broad Institute Genomics Platform"/>
            <consortium name="The Broad Institute Genome Sequencing Center for Infectious Disease"/>
            <person name="Wu L."/>
            <person name="Ma J."/>
        </authorList>
    </citation>
    <scope>NUCLEOTIDE SEQUENCE [LARGE SCALE GENOMIC DNA]</scope>
    <source>
        <strain evidence="6">VKM B-3226</strain>
    </source>
</reference>
<evidence type="ECO:0000313" key="6">
    <source>
        <dbReference type="Proteomes" id="UP001595596"/>
    </source>
</evidence>
<name>A0ABV7RWJ7_9RHOB</name>
<organism evidence="5 6">
    <name type="scientific">Paracoccus simplex</name>
    <dbReference type="NCBI Taxonomy" id="2086346"/>
    <lineage>
        <taxon>Bacteria</taxon>
        <taxon>Pseudomonadati</taxon>
        <taxon>Pseudomonadota</taxon>
        <taxon>Alphaproteobacteria</taxon>
        <taxon>Rhodobacterales</taxon>
        <taxon>Paracoccaceae</taxon>
        <taxon>Paracoccus</taxon>
    </lineage>
</organism>
<dbReference type="Gene3D" id="2.160.10.10">
    <property type="entry name" value="Hexapeptide repeat proteins"/>
    <property type="match status" value="1"/>
</dbReference>
<keyword evidence="2 5" id="KW-0808">Transferase</keyword>
<dbReference type="InterPro" id="IPR001451">
    <property type="entry name" value="Hexapep"/>
</dbReference>
<keyword evidence="4 5" id="KW-0012">Acyltransferase</keyword>
<dbReference type="Pfam" id="PF00132">
    <property type="entry name" value="Hexapep"/>
    <property type="match status" value="1"/>
</dbReference>
<evidence type="ECO:0000313" key="5">
    <source>
        <dbReference type="EMBL" id="MFC3568832.1"/>
    </source>
</evidence>
<keyword evidence="3" id="KW-0677">Repeat</keyword>
<proteinExistence type="inferred from homology"/>
<evidence type="ECO:0000256" key="3">
    <source>
        <dbReference type="ARBA" id="ARBA00022737"/>
    </source>
</evidence>
<comment type="caution">
    <text evidence="5">The sequence shown here is derived from an EMBL/GenBank/DDBJ whole genome shotgun (WGS) entry which is preliminary data.</text>
</comment>
<accession>A0ABV7RWJ7</accession>
<evidence type="ECO:0000256" key="2">
    <source>
        <dbReference type="ARBA" id="ARBA00022679"/>
    </source>
</evidence>
<comment type="similarity">
    <text evidence="1">Belongs to the transferase hexapeptide repeat family.</text>
</comment>
<protein>
    <submittedName>
        <fullName evidence="5">CatB-related O-acetyltransferase</fullName>
        <ecNumber evidence="5">2.3.1.-</ecNumber>
    </submittedName>
</protein>
<dbReference type="EC" id="2.3.1.-" evidence="5"/>
<evidence type="ECO:0000256" key="4">
    <source>
        <dbReference type="ARBA" id="ARBA00023315"/>
    </source>
</evidence>
<evidence type="ECO:0000256" key="1">
    <source>
        <dbReference type="ARBA" id="ARBA00007274"/>
    </source>
</evidence>
<dbReference type="InterPro" id="IPR050179">
    <property type="entry name" value="Trans_hexapeptide_repeat"/>
</dbReference>
<dbReference type="GO" id="GO:0016746">
    <property type="term" value="F:acyltransferase activity"/>
    <property type="evidence" value="ECO:0007669"/>
    <property type="project" value="UniProtKB-KW"/>
</dbReference>
<dbReference type="RefSeq" id="WP_379028344.1">
    <property type="nucleotide sequence ID" value="NZ_JBHRXE010000011.1"/>
</dbReference>
<keyword evidence="6" id="KW-1185">Reference proteome</keyword>